<dbReference type="AlphaFoldDB" id="A0A1H2ZNA2"/>
<reference evidence="2 3" key="1">
    <citation type="submission" date="2016-10" db="EMBL/GenBank/DDBJ databases">
        <authorList>
            <person name="de Groot N.N."/>
        </authorList>
    </citation>
    <scope>NUCLEOTIDE SEQUENCE [LARGE SCALE GENOMIC DNA]</scope>
    <source>
        <strain evidence="2 3">CGMCC 1.8894</strain>
    </source>
</reference>
<gene>
    <name evidence="2" type="ORF">SAMN04488238_1065</name>
</gene>
<keyword evidence="3" id="KW-1185">Reference proteome</keyword>
<evidence type="ECO:0000313" key="3">
    <source>
        <dbReference type="Proteomes" id="UP000198539"/>
    </source>
</evidence>
<evidence type="ECO:0000313" key="2">
    <source>
        <dbReference type="EMBL" id="SDX18910.1"/>
    </source>
</evidence>
<feature type="domain" description="LysR substrate-binding" evidence="1">
    <location>
        <begin position="3"/>
        <end position="55"/>
    </location>
</feature>
<organism evidence="2 3">
    <name type="scientific">Roseicitreum antarcticum</name>
    <dbReference type="NCBI Taxonomy" id="564137"/>
    <lineage>
        <taxon>Bacteria</taxon>
        <taxon>Pseudomonadati</taxon>
        <taxon>Pseudomonadota</taxon>
        <taxon>Alphaproteobacteria</taxon>
        <taxon>Rhodobacterales</taxon>
        <taxon>Paracoccaceae</taxon>
        <taxon>Roseicitreum</taxon>
    </lineage>
</organism>
<protein>
    <submittedName>
        <fullName evidence="2">LysR substrate binding domain-containing protein</fullName>
    </submittedName>
</protein>
<name>A0A1H2ZNA2_9RHOB</name>
<sequence length="73" mass="7994">MRGLRRGTVTLAVIESASRGILPYVLAGFWVRHPEISVDVQLVGLQDAVDLVHQGGRIWSLRSTCACHAMHAD</sequence>
<dbReference type="Gene3D" id="3.40.190.10">
    <property type="entry name" value="Periplasmic binding protein-like II"/>
    <property type="match status" value="1"/>
</dbReference>
<proteinExistence type="predicted"/>
<dbReference type="STRING" id="564137.SAMN04488238_1065"/>
<evidence type="ECO:0000259" key="1">
    <source>
        <dbReference type="Pfam" id="PF03466"/>
    </source>
</evidence>
<dbReference type="InterPro" id="IPR005119">
    <property type="entry name" value="LysR_subst-bd"/>
</dbReference>
<dbReference type="Pfam" id="PF03466">
    <property type="entry name" value="LysR_substrate"/>
    <property type="match status" value="1"/>
</dbReference>
<accession>A0A1H2ZNA2</accession>
<dbReference type="SUPFAM" id="SSF53850">
    <property type="entry name" value="Periplasmic binding protein-like II"/>
    <property type="match status" value="1"/>
</dbReference>
<dbReference type="EMBL" id="FNOM01000006">
    <property type="protein sequence ID" value="SDX18910.1"/>
    <property type="molecule type" value="Genomic_DNA"/>
</dbReference>
<dbReference type="Proteomes" id="UP000198539">
    <property type="component" value="Unassembled WGS sequence"/>
</dbReference>